<accession>A0A3G8Y181</accession>
<dbReference type="PANTHER" id="PTHR46558">
    <property type="entry name" value="TRACRIPTIONAL REGULATORY PROTEIN-RELATED-RELATED"/>
    <property type="match status" value="1"/>
</dbReference>
<sequence>MMKIGDKLRKLRGNIPQTRIAQELEISQTAYNKWESNKSNPKISNLIKLSKFYNKDLYDLLGNDNKIDFYNSEINVQNLIKDNDVINQDLPKKYITACEKRINDLEKEVNFWKEKYNDVFILLKNQTQ</sequence>
<keyword evidence="4" id="KW-1185">Reference proteome</keyword>
<dbReference type="Proteomes" id="UP000281810">
    <property type="component" value="Chromosome"/>
</dbReference>
<dbReference type="Pfam" id="PF01381">
    <property type="entry name" value="HTH_3"/>
    <property type="match status" value="1"/>
</dbReference>
<feature type="domain" description="HTH cro/C1-type" evidence="2">
    <location>
        <begin position="7"/>
        <end position="60"/>
    </location>
</feature>
<evidence type="ECO:0000313" key="4">
    <source>
        <dbReference type="Proteomes" id="UP000281810"/>
    </source>
</evidence>
<evidence type="ECO:0000313" key="3">
    <source>
        <dbReference type="EMBL" id="AZI39215.1"/>
    </source>
</evidence>
<dbReference type="SMART" id="SM00530">
    <property type="entry name" value="HTH_XRE"/>
    <property type="match status" value="1"/>
</dbReference>
<dbReference type="InterPro" id="IPR010982">
    <property type="entry name" value="Lambda_DNA-bd_dom_sf"/>
</dbReference>
<gene>
    <name evidence="3" type="ORF">EIB74_04240</name>
</gene>
<dbReference type="Gene3D" id="1.10.260.40">
    <property type="entry name" value="lambda repressor-like DNA-binding domains"/>
    <property type="match status" value="1"/>
</dbReference>
<evidence type="ECO:0000256" key="1">
    <source>
        <dbReference type="ARBA" id="ARBA00023125"/>
    </source>
</evidence>
<keyword evidence="1" id="KW-0238">DNA-binding</keyword>
<dbReference type="GO" id="GO:0003677">
    <property type="term" value="F:DNA binding"/>
    <property type="evidence" value="ECO:0007669"/>
    <property type="project" value="UniProtKB-KW"/>
</dbReference>
<dbReference type="SUPFAM" id="SSF47413">
    <property type="entry name" value="lambda repressor-like DNA-binding domains"/>
    <property type="match status" value="1"/>
</dbReference>
<evidence type="ECO:0000259" key="2">
    <source>
        <dbReference type="PROSITE" id="PS50943"/>
    </source>
</evidence>
<dbReference type="PANTHER" id="PTHR46558:SF11">
    <property type="entry name" value="HTH-TYPE TRANSCRIPTIONAL REGULATOR XRE"/>
    <property type="match status" value="1"/>
</dbReference>
<dbReference type="AlphaFoldDB" id="A0A3G8Y181"/>
<reference evidence="4" key="1">
    <citation type="submission" date="2018-11" db="EMBL/GenBank/DDBJ databases">
        <title>Proposal to divide the Flavobacteriaceae and reorganize its genera based on Amino Acid Identity values calculated from whole genome sequences.</title>
        <authorList>
            <person name="Nicholson A.C."/>
            <person name="Gulvik C.A."/>
            <person name="Whitney A.M."/>
            <person name="Humrighouse B.W."/>
            <person name="Bell M."/>
            <person name="Holmes B."/>
            <person name="Steigerwalt A.B."/>
            <person name="Villarma A."/>
            <person name="Sheth M."/>
            <person name="Batra D."/>
            <person name="Pryor J."/>
            <person name="Bernardet J.-F."/>
            <person name="Hugo C."/>
            <person name="Kampfer P."/>
            <person name="Newman J.D."/>
            <person name="McQuiston J.R."/>
        </authorList>
    </citation>
    <scope>NUCLEOTIDE SEQUENCE [LARGE SCALE GENOMIC DNA]</scope>
    <source>
        <strain evidence="4">F5649</strain>
    </source>
</reference>
<dbReference type="OrthoDB" id="959032at2"/>
<dbReference type="PROSITE" id="PS50943">
    <property type="entry name" value="HTH_CROC1"/>
    <property type="match status" value="1"/>
</dbReference>
<name>A0A3G8Y181_9FLAO</name>
<organism evidence="3 4">
    <name type="scientific">Epilithonimonas vandammei</name>
    <dbReference type="NCBI Taxonomy" id="2487072"/>
    <lineage>
        <taxon>Bacteria</taxon>
        <taxon>Pseudomonadati</taxon>
        <taxon>Bacteroidota</taxon>
        <taxon>Flavobacteriia</taxon>
        <taxon>Flavobacteriales</taxon>
        <taxon>Weeksellaceae</taxon>
        <taxon>Chryseobacterium group</taxon>
        <taxon>Epilithonimonas</taxon>
    </lineage>
</organism>
<protein>
    <submittedName>
        <fullName evidence="3">Helix-turn-helix domain-containing protein</fullName>
    </submittedName>
</protein>
<dbReference type="EMBL" id="CP034161">
    <property type="protein sequence ID" value="AZI39215.1"/>
    <property type="molecule type" value="Genomic_DNA"/>
</dbReference>
<dbReference type="InterPro" id="IPR001387">
    <property type="entry name" value="Cro/C1-type_HTH"/>
</dbReference>
<dbReference type="CDD" id="cd00093">
    <property type="entry name" value="HTH_XRE"/>
    <property type="match status" value="1"/>
</dbReference>
<proteinExistence type="predicted"/>